<evidence type="ECO:0000256" key="4">
    <source>
        <dbReference type="ARBA" id="ARBA00022525"/>
    </source>
</evidence>
<accession>A0A9Q9ITG2</accession>
<feature type="transmembrane region" description="Helical" evidence="8">
    <location>
        <begin position="30"/>
        <end position="51"/>
    </location>
</feature>
<evidence type="ECO:0000313" key="11">
    <source>
        <dbReference type="Proteomes" id="UP001058003"/>
    </source>
</evidence>
<name>A0A9Q9ITG2_9ACTN</name>
<dbReference type="InterPro" id="IPR001547">
    <property type="entry name" value="Glyco_hydro_5"/>
</dbReference>
<evidence type="ECO:0000259" key="9">
    <source>
        <dbReference type="Pfam" id="PF26410"/>
    </source>
</evidence>
<reference evidence="10" key="1">
    <citation type="submission" date="2021-04" db="EMBL/GenBank/DDBJ databases">
        <title>Dactylosporangium aurantiacum NRRL B-8018 full assembly.</title>
        <authorList>
            <person name="Hartkoorn R.C."/>
            <person name="Beaudoing E."/>
            <person name="Hot D."/>
        </authorList>
    </citation>
    <scope>NUCLEOTIDE SEQUENCE</scope>
    <source>
        <strain evidence="10">NRRL B-8018</strain>
    </source>
</reference>
<keyword evidence="8" id="KW-0812">Transmembrane</keyword>
<comment type="catalytic activity">
    <reaction evidence="1">
        <text>Random hydrolysis of (1-&gt;4)-beta-D-mannosidic linkages in mannans, galactomannans and glucomannans.</text>
        <dbReference type="EC" id="3.2.1.78"/>
    </reaction>
</comment>
<dbReference type="AlphaFoldDB" id="A0A9Q9ITG2"/>
<evidence type="ECO:0000256" key="6">
    <source>
        <dbReference type="ARBA" id="ARBA00022801"/>
    </source>
</evidence>
<dbReference type="RefSeq" id="WP_156090388.1">
    <property type="nucleotide sequence ID" value="NZ_CP073767.1"/>
</dbReference>
<dbReference type="PROSITE" id="PS51318">
    <property type="entry name" value="TAT"/>
    <property type="match status" value="1"/>
</dbReference>
<dbReference type="Gene3D" id="3.20.20.80">
    <property type="entry name" value="Glycosidases"/>
    <property type="match status" value="1"/>
</dbReference>
<gene>
    <name evidence="10" type="ORF">Daura_25280</name>
</gene>
<evidence type="ECO:0000256" key="2">
    <source>
        <dbReference type="ARBA" id="ARBA00004613"/>
    </source>
</evidence>
<comment type="subcellular location">
    <subcellularLocation>
        <location evidence="2">Secreted</location>
    </subcellularLocation>
</comment>
<organism evidence="10 11">
    <name type="scientific">Dactylosporangium aurantiacum</name>
    <dbReference type="NCBI Taxonomy" id="35754"/>
    <lineage>
        <taxon>Bacteria</taxon>
        <taxon>Bacillati</taxon>
        <taxon>Actinomycetota</taxon>
        <taxon>Actinomycetes</taxon>
        <taxon>Micromonosporales</taxon>
        <taxon>Micromonosporaceae</taxon>
        <taxon>Dactylosporangium</taxon>
    </lineage>
</organism>
<evidence type="ECO:0000256" key="5">
    <source>
        <dbReference type="ARBA" id="ARBA00022729"/>
    </source>
</evidence>
<dbReference type="InterPro" id="IPR006311">
    <property type="entry name" value="TAT_signal"/>
</dbReference>
<dbReference type="Proteomes" id="UP001058003">
    <property type="component" value="Chromosome"/>
</dbReference>
<dbReference type="InterPro" id="IPR017853">
    <property type="entry name" value="GH"/>
</dbReference>
<evidence type="ECO:0000256" key="7">
    <source>
        <dbReference type="ARBA" id="ARBA00023295"/>
    </source>
</evidence>
<keyword evidence="5" id="KW-0732">Signal</keyword>
<dbReference type="Pfam" id="PF26410">
    <property type="entry name" value="GH5_mannosidase"/>
    <property type="match status" value="1"/>
</dbReference>
<dbReference type="OrthoDB" id="3310285at2"/>
<sequence>MSHTPARPDPAATASVVGAAPPYSGRRRRWLAGLAAMLMAAVGALVVLTGANQATAATAFVQRCGIRFCLGGKPFYFAGTNTYDVFTYGAGSGDTETQYMDKAKIDAHLANLAADKVTVLRLWMFSMENWHGFETAKGVYHEQQFALLDYVIESARRNNIRLIPVFDNYWEAYGGIDRRLQWEGLSGGQPCRGQFFNKFKCPGCFTSHKNYVSHALNRTNHYSGVKYKDEPPRI</sequence>
<keyword evidence="6" id="KW-0378">Hydrolase</keyword>
<protein>
    <recommendedName>
        <fullName evidence="3">mannan endo-1,4-beta-mannosidase</fullName>
        <ecNumber evidence="3">3.2.1.78</ecNumber>
    </recommendedName>
</protein>
<dbReference type="KEGG" id="daur:Daura_25280"/>
<keyword evidence="11" id="KW-1185">Reference proteome</keyword>
<keyword evidence="4" id="KW-0964">Secreted</keyword>
<keyword evidence="8" id="KW-1133">Transmembrane helix</keyword>
<evidence type="ECO:0000256" key="1">
    <source>
        <dbReference type="ARBA" id="ARBA00001678"/>
    </source>
</evidence>
<evidence type="ECO:0000313" key="10">
    <source>
        <dbReference type="EMBL" id="UWZ59179.1"/>
    </source>
</evidence>
<dbReference type="EMBL" id="CP073767">
    <property type="protein sequence ID" value="UWZ59179.1"/>
    <property type="molecule type" value="Genomic_DNA"/>
</dbReference>
<dbReference type="EC" id="3.2.1.78" evidence="3"/>
<dbReference type="PANTHER" id="PTHR31451">
    <property type="match status" value="1"/>
</dbReference>
<keyword evidence="8" id="KW-0472">Membrane</keyword>
<dbReference type="GO" id="GO:0016985">
    <property type="term" value="F:mannan endo-1,4-beta-mannosidase activity"/>
    <property type="evidence" value="ECO:0007669"/>
    <property type="project" value="TreeGrafter"/>
</dbReference>
<dbReference type="SUPFAM" id="SSF51445">
    <property type="entry name" value="(Trans)glycosidases"/>
    <property type="match status" value="1"/>
</dbReference>
<dbReference type="PANTHER" id="PTHR31451:SF39">
    <property type="entry name" value="MANNAN ENDO-1,4-BETA-MANNOSIDASE 1"/>
    <property type="match status" value="1"/>
</dbReference>
<evidence type="ECO:0000256" key="3">
    <source>
        <dbReference type="ARBA" id="ARBA00012706"/>
    </source>
</evidence>
<keyword evidence="7" id="KW-0326">Glycosidase</keyword>
<feature type="domain" description="Glycoside hydrolase family 5" evidence="9">
    <location>
        <begin position="59"/>
        <end position="231"/>
    </location>
</feature>
<dbReference type="InterPro" id="IPR045053">
    <property type="entry name" value="MAN-like"/>
</dbReference>
<proteinExistence type="predicted"/>
<dbReference type="GO" id="GO:0005576">
    <property type="term" value="C:extracellular region"/>
    <property type="evidence" value="ECO:0007669"/>
    <property type="project" value="UniProtKB-SubCell"/>
</dbReference>
<evidence type="ECO:0000256" key="8">
    <source>
        <dbReference type="SAM" id="Phobius"/>
    </source>
</evidence>